<dbReference type="Pfam" id="PF02321">
    <property type="entry name" value="OEP"/>
    <property type="match status" value="2"/>
</dbReference>
<proteinExistence type="inferred from homology"/>
<accession>A0A2K9NSR8</accession>
<evidence type="ECO:0000256" key="8">
    <source>
        <dbReference type="SAM" id="SignalP"/>
    </source>
</evidence>
<evidence type="ECO:0000256" key="6">
    <source>
        <dbReference type="ARBA" id="ARBA00023136"/>
    </source>
</evidence>
<comment type="subcellular location">
    <subcellularLocation>
        <location evidence="1">Cell outer membrane</location>
    </subcellularLocation>
</comment>
<dbReference type="GO" id="GO:0015288">
    <property type="term" value="F:porin activity"/>
    <property type="evidence" value="ECO:0007669"/>
    <property type="project" value="TreeGrafter"/>
</dbReference>
<evidence type="ECO:0000256" key="1">
    <source>
        <dbReference type="ARBA" id="ARBA00004442"/>
    </source>
</evidence>
<evidence type="ECO:0000256" key="7">
    <source>
        <dbReference type="ARBA" id="ARBA00023237"/>
    </source>
</evidence>
<evidence type="ECO:0000256" key="3">
    <source>
        <dbReference type="ARBA" id="ARBA00022448"/>
    </source>
</evidence>
<evidence type="ECO:0000256" key="5">
    <source>
        <dbReference type="ARBA" id="ARBA00022692"/>
    </source>
</evidence>
<dbReference type="PANTHER" id="PTHR30026">
    <property type="entry name" value="OUTER MEMBRANE PROTEIN TOLC"/>
    <property type="match status" value="1"/>
</dbReference>
<evidence type="ECO:0000256" key="2">
    <source>
        <dbReference type="ARBA" id="ARBA00007613"/>
    </source>
</evidence>
<keyword evidence="8" id="KW-0732">Signal</keyword>
<keyword evidence="6" id="KW-0472">Membrane</keyword>
<dbReference type="PANTHER" id="PTHR30026:SF20">
    <property type="entry name" value="OUTER MEMBRANE PROTEIN TOLC"/>
    <property type="match status" value="1"/>
</dbReference>
<dbReference type="EMBL" id="CP025704">
    <property type="protein sequence ID" value="AUN97794.1"/>
    <property type="molecule type" value="Genomic_DNA"/>
</dbReference>
<evidence type="ECO:0000256" key="4">
    <source>
        <dbReference type="ARBA" id="ARBA00022452"/>
    </source>
</evidence>
<evidence type="ECO:0000313" key="9">
    <source>
        <dbReference type="EMBL" id="AUN97794.1"/>
    </source>
</evidence>
<dbReference type="Gene3D" id="1.20.1600.10">
    <property type="entry name" value="Outer membrane efflux proteins (OEP)"/>
    <property type="match status" value="1"/>
</dbReference>
<dbReference type="Proteomes" id="UP000235584">
    <property type="component" value="Chromosome"/>
</dbReference>
<name>A0A2K9NSR8_BACTC</name>
<protein>
    <submittedName>
        <fullName evidence="9">TolC family protein</fullName>
    </submittedName>
</protein>
<sequence>MEKLMVRKSHLLVLTLSFSSALFAEQKLTFEDSIALAVKSNLEVQASYEALKASQADKKSTRSAFFPKVSASLSYEKANSETKSGASSTTDAYSGSLNLTQNLFNGFQDSASLKIADSKIQIEEANLQETKSQISFDLKNAVANYFYAKDSLSLSRDIKKRREDNLRMVELRFENGRENKGSVLLSKAYLEQAKLDLFKAENAMATSLIYLRRVLNLPENEPVEITTTPAVDDPALPNYDALIESTPTAKKFKATLASASATLDSSKSGFYPDLNVSASVGKTGDSFFPDDNRRWAAGATLSWSLFDGGKDFYSTYSASYQVKAAEKRLENQNMELRRVLSQSYTSFKEANQTVKVSSAFLEAAKVRADISRSKYNNGLSNFDDWDLIENDLITKQKDYTLQIRNRLQASAAWEQAQGTGVIP</sequence>
<comment type="similarity">
    <text evidence="2">Belongs to the outer membrane factor (OMF) (TC 1.B.17) family.</text>
</comment>
<keyword evidence="10" id="KW-1185">Reference proteome</keyword>
<dbReference type="SUPFAM" id="SSF56954">
    <property type="entry name" value="Outer membrane efflux proteins (OEP)"/>
    <property type="match status" value="1"/>
</dbReference>
<evidence type="ECO:0000313" key="10">
    <source>
        <dbReference type="Proteomes" id="UP000235584"/>
    </source>
</evidence>
<organism evidence="9 10">
    <name type="scientific">Bacteriovorax stolpii</name>
    <name type="common">Bdellovibrio stolpii</name>
    <dbReference type="NCBI Taxonomy" id="960"/>
    <lineage>
        <taxon>Bacteria</taxon>
        <taxon>Pseudomonadati</taxon>
        <taxon>Bdellovibrionota</taxon>
        <taxon>Bacteriovoracia</taxon>
        <taxon>Bacteriovoracales</taxon>
        <taxon>Bacteriovoracaceae</taxon>
        <taxon>Bacteriovorax</taxon>
    </lineage>
</organism>
<dbReference type="GO" id="GO:0015562">
    <property type="term" value="F:efflux transmembrane transporter activity"/>
    <property type="evidence" value="ECO:0007669"/>
    <property type="project" value="InterPro"/>
</dbReference>
<dbReference type="GO" id="GO:0009279">
    <property type="term" value="C:cell outer membrane"/>
    <property type="evidence" value="ECO:0007669"/>
    <property type="project" value="UniProtKB-SubCell"/>
</dbReference>
<dbReference type="KEGG" id="bsto:C0V70_06645"/>
<dbReference type="AlphaFoldDB" id="A0A2K9NSR8"/>
<dbReference type="InterPro" id="IPR003423">
    <property type="entry name" value="OMP_efflux"/>
</dbReference>
<feature type="signal peptide" evidence="8">
    <location>
        <begin position="1"/>
        <end position="24"/>
    </location>
</feature>
<gene>
    <name evidence="9" type="ORF">C0V70_06645</name>
</gene>
<keyword evidence="4" id="KW-1134">Transmembrane beta strand</keyword>
<keyword evidence="7" id="KW-0998">Cell outer membrane</keyword>
<dbReference type="InterPro" id="IPR051906">
    <property type="entry name" value="TolC-like"/>
</dbReference>
<keyword evidence="5" id="KW-0812">Transmembrane</keyword>
<feature type="chain" id="PRO_5014746301" evidence="8">
    <location>
        <begin position="25"/>
        <end position="423"/>
    </location>
</feature>
<dbReference type="GO" id="GO:1990281">
    <property type="term" value="C:efflux pump complex"/>
    <property type="evidence" value="ECO:0007669"/>
    <property type="project" value="TreeGrafter"/>
</dbReference>
<keyword evidence="3" id="KW-0813">Transport</keyword>
<reference evidence="9 10" key="1">
    <citation type="submission" date="2018-01" db="EMBL/GenBank/DDBJ databases">
        <title>Complete genome sequence of Bacteriovorax stolpii DSM12778.</title>
        <authorList>
            <person name="Tang B."/>
            <person name="Chang J."/>
        </authorList>
    </citation>
    <scope>NUCLEOTIDE SEQUENCE [LARGE SCALE GENOMIC DNA]</scope>
    <source>
        <strain evidence="9 10">DSM 12778</strain>
    </source>
</reference>